<keyword evidence="1" id="KW-1133">Transmembrane helix</keyword>
<keyword evidence="4" id="KW-1185">Reference proteome</keyword>
<dbReference type="InterPro" id="IPR051693">
    <property type="entry name" value="UPF0046_metallophosphoest"/>
</dbReference>
<dbReference type="Gene3D" id="3.60.21.10">
    <property type="match status" value="1"/>
</dbReference>
<dbReference type="InterPro" id="IPR004843">
    <property type="entry name" value="Calcineurin-like_PHP"/>
</dbReference>
<dbReference type="InterPro" id="IPR029052">
    <property type="entry name" value="Metallo-depent_PP-like"/>
</dbReference>
<reference evidence="3" key="1">
    <citation type="journal article" date="2020" name="Stud. Mycol.">
        <title>101 Dothideomycetes genomes: a test case for predicting lifestyles and emergence of pathogens.</title>
        <authorList>
            <person name="Haridas S."/>
            <person name="Albert R."/>
            <person name="Binder M."/>
            <person name="Bloem J."/>
            <person name="Labutti K."/>
            <person name="Salamov A."/>
            <person name="Andreopoulos B."/>
            <person name="Baker S."/>
            <person name="Barry K."/>
            <person name="Bills G."/>
            <person name="Bluhm B."/>
            <person name="Cannon C."/>
            <person name="Castanera R."/>
            <person name="Culley D."/>
            <person name="Daum C."/>
            <person name="Ezra D."/>
            <person name="Gonzalez J."/>
            <person name="Henrissat B."/>
            <person name="Kuo A."/>
            <person name="Liang C."/>
            <person name="Lipzen A."/>
            <person name="Lutzoni F."/>
            <person name="Magnuson J."/>
            <person name="Mondo S."/>
            <person name="Nolan M."/>
            <person name="Ohm R."/>
            <person name="Pangilinan J."/>
            <person name="Park H.-J."/>
            <person name="Ramirez L."/>
            <person name="Alfaro M."/>
            <person name="Sun H."/>
            <person name="Tritt A."/>
            <person name="Yoshinaga Y."/>
            <person name="Zwiers L.-H."/>
            <person name="Turgeon B."/>
            <person name="Goodwin S."/>
            <person name="Spatafora J."/>
            <person name="Crous P."/>
            <person name="Grigoriev I."/>
        </authorList>
    </citation>
    <scope>NUCLEOTIDE SEQUENCE</scope>
    <source>
        <strain evidence="3">CBS 109.77</strain>
    </source>
</reference>
<name>A0A6A6X2N6_9PLEO</name>
<dbReference type="AlphaFoldDB" id="A0A6A6X2N6"/>
<protein>
    <submittedName>
        <fullName evidence="3">Putative phosphoesterase</fullName>
    </submittedName>
</protein>
<evidence type="ECO:0000259" key="2">
    <source>
        <dbReference type="Pfam" id="PF00149"/>
    </source>
</evidence>
<feature type="transmembrane region" description="Helical" evidence="1">
    <location>
        <begin position="267"/>
        <end position="287"/>
    </location>
</feature>
<dbReference type="SUPFAM" id="SSF56300">
    <property type="entry name" value="Metallo-dependent phosphatases"/>
    <property type="match status" value="1"/>
</dbReference>
<dbReference type="OrthoDB" id="630188at2759"/>
<accession>A0A6A6X2N6</accession>
<gene>
    <name evidence="3" type="ORF">K505DRAFT_391268</name>
</gene>
<dbReference type="EMBL" id="MU002088">
    <property type="protein sequence ID" value="KAF2790187.1"/>
    <property type="molecule type" value="Genomic_DNA"/>
</dbReference>
<evidence type="ECO:0000256" key="1">
    <source>
        <dbReference type="SAM" id="Phobius"/>
    </source>
</evidence>
<feature type="domain" description="Calcineurin-like phosphoesterase" evidence="2">
    <location>
        <begin position="62"/>
        <end position="242"/>
    </location>
</feature>
<keyword evidence="1" id="KW-0472">Membrane</keyword>
<evidence type="ECO:0000313" key="4">
    <source>
        <dbReference type="Proteomes" id="UP000799757"/>
    </source>
</evidence>
<dbReference type="PANTHER" id="PTHR12905:SF18">
    <property type="entry name" value="ESTER HYDROLASE, PUTATIVE (AFU_ORTHOLOGUE AFUA_4G03130)-RELATED"/>
    <property type="match status" value="1"/>
</dbReference>
<keyword evidence="1" id="KW-0812">Transmembrane</keyword>
<dbReference type="CDD" id="cd07379">
    <property type="entry name" value="MPP_239FB"/>
    <property type="match status" value="1"/>
</dbReference>
<dbReference type="GO" id="GO:0016787">
    <property type="term" value="F:hydrolase activity"/>
    <property type="evidence" value="ECO:0007669"/>
    <property type="project" value="InterPro"/>
</dbReference>
<organism evidence="3 4">
    <name type="scientific">Melanomma pulvis-pyrius CBS 109.77</name>
    <dbReference type="NCBI Taxonomy" id="1314802"/>
    <lineage>
        <taxon>Eukaryota</taxon>
        <taxon>Fungi</taxon>
        <taxon>Dikarya</taxon>
        <taxon>Ascomycota</taxon>
        <taxon>Pezizomycotina</taxon>
        <taxon>Dothideomycetes</taxon>
        <taxon>Pleosporomycetidae</taxon>
        <taxon>Pleosporales</taxon>
        <taxon>Melanommataceae</taxon>
        <taxon>Melanomma</taxon>
    </lineage>
</organism>
<dbReference type="PANTHER" id="PTHR12905">
    <property type="entry name" value="METALLOPHOSPHOESTERASE"/>
    <property type="match status" value="1"/>
</dbReference>
<evidence type="ECO:0000313" key="3">
    <source>
        <dbReference type="EMBL" id="KAF2790187.1"/>
    </source>
</evidence>
<dbReference type="Proteomes" id="UP000799757">
    <property type="component" value="Unassembled WGS sequence"/>
</dbReference>
<dbReference type="Pfam" id="PF00149">
    <property type="entry name" value="Metallophos"/>
    <property type="match status" value="1"/>
</dbReference>
<sequence length="321" mass="35589">MATFSTPTLPPQTKNLFYPSPPTAFERFKWNPTLFLTQYLYTLSQSNVAPALPSSKYPPIKIVSISDTHTTIPEKIPPGDILLHAGDLTDSGTFEELQAQLRWLNTLPHKHKLAIAGNHDLLLDTDFLDRSPARISDLQGSAADLDWGSVIYLNNSSVALNVHGRAITVFGSPLTPQYGNWAFQYPRIRDVWTGAVPLETDILLTHGPPKGHLDLNAKGCRWLSREVWRVKPRVCVFGHIHEGRGREDVRWDVMQRVHDGVLRGERGLGSVVGMAVVLLWRVVCGLVSGRRRRVGRATLINAAIGGKYGTGALLSQSRVCH</sequence>
<proteinExistence type="predicted"/>